<dbReference type="SMART" id="SM00656">
    <property type="entry name" value="Amb_all"/>
    <property type="match status" value="1"/>
</dbReference>
<dbReference type="STRING" id="542762.A0A4S4CZL0"/>
<name>A0A4S4CZL0_CAMSN</name>
<dbReference type="GO" id="GO:0045490">
    <property type="term" value="P:pectin catabolic process"/>
    <property type="evidence" value="ECO:0007669"/>
    <property type="project" value="UniProtKB-UniPathway"/>
</dbReference>
<dbReference type="GO" id="GO:0046872">
    <property type="term" value="F:metal ion binding"/>
    <property type="evidence" value="ECO:0007669"/>
    <property type="project" value="UniProtKB-KW"/>
</dbReference>
<dbReference type="PRINTS" id="PR00807">
    <property type="entry name" value="AMBALLERGEN"/>
</dbReference>
<dbReference type="UniPathway" id="UPA00545">
    <property type="reaction ID" value="UER00824"/>
</dbReference>
<comment type="caution">
    <text evidence="10">The sequence shown here is derived from an EMBL/GenBank/DDBJ whole genome shotgun (WGS) entry which is preliminary data.</text>
</comment>
<comment type="catalytic activity">
    <reaction evidence="1 8">
        <text>Eliminative cleavage of (1-&gt;4)-alpha-D-galacturonan to give oligosaccharides with 4-deoxy-alpha-D-galact-4-enuronosyl groups at their non-reducing ends.</text>
        <dbReference type="EC" id="4.2.2.2"/>
    </reaction>
</comment>
<dbReference type="EMBL" id="SDRB02013278">
    <property type="protein sequence ID" value="THF95334.1"/>
    <property type="molecule type" value="Genomic_DNA"/>
</dbReference>
<dbReference type="PANTHER" id="PTHR31683:SF208">
    <property type="entry name" value="PECTATE LYASE"/>
    <property type="match status" value="1"/>
</dbReference>
<dbReference type="PANTHER" id="PTHR31683">
    <property type="entry name" value="PECTATE LYASE 18-RELATED"/>
    <property type="match status" value="1"/>
</dbReference>
<protein>
    <recommendedName>
        <fullName evidence="3 8">Pectate lyase</fullName>
        <ecNumber evidence="3 8">4.2.2.2</ecNumber>
    </recommendedName>
</protein>
<evidence type="ECO:0000256" key="1">
    <source>
        <dbReference type="ARBA" id="ARBA00000695"/>
    </source>
</evidence>
<proteinExistence type="inferred from homology"/>
<evidence type="ECO:0000313" key="10">
    <source>
        <dbReference type="EMBL" id="THF95334.1"/>
    </source>
</evidence>
<dbReference type="SUPFAM" id="SSF51126">
    <property type="entry name" value="Pectin lyase-like"/>
    <property type="match status" value="1"/>
</dbReference>
<keyword evidence="7 8" id="KW-0456">Lyase</keyword>
<sequence>MELVKLTCILILFFSFAAFIPTLSADEVLQNQSEESKAIEVADEWALNENETNCTKLFTTPRVTHVSSNITRRGLARKRYTGPCKPTNPIDKCWRCTPNWHKDRKRLASCVIGFGRKTTGGKAGKIYVVTDPSDNDVVSPKPGTLRHAVIQKEPLWIIFQRSMTIKLKQELIMQSHKTIDGRGAKVHIAYGAGFTIQFVQNVIIHNLYIHDIVVTNGGMIRDSVDHVGLRTVSDGDGITVFGSRNVWLDHLSMYRCADGIIDIIEGSTAVTISNCHWTDHDKVLLFGARDTNVEDDYMRITVIYNHFGKRLLSLHARVRSGFVHIINNDYTHWNMYAIGGSHHATLISQGNRFIAPPRPEFKQVTHRDAPESEWKKWTWRSDQDLFLNGAFFVQSGDANGAKRIGGLDVVQAKPGRAVKSLTRFSGVLGGCKEGVPC</sequence>
<comment type="cofactor">
    <cofactor evidence="8">
        <name>Ca(2+)</name>
        <dbReference type="ChEBI" id="CHEBI:29108"/>
    </cofactor>
    <text evidence="8">Binds 1 Ca(2+) ion. Required for its activity.</text>
</comment>
<feature type="domain" description="Pectate lyase" evidence="9">
    <location>
        <begin position="162"/>
        <end position="359"/>
    </location>
</feature>
<evidence type="ECO:0000256" key="3">
    <source>
        <dbReference type="ARBA" id="ARBA00012272"/>
    </source>
</evidence>
<comment type="pathway">
    <text evidence="2 8">Glycan metabolism; pectin degradation; 2-dehydro-3-deoxy-D-gluconate from pectin: step 2/5.</text>
</comment>
<evidence type="ECO:0000259" key="9">
    <source>
        <dbReference type="SMART" id="SM00656"/>
    </source>
</evidence>
<evidence type="ECO:0000256" key="6">
    <source>
        <dbReference type="ARBA" id="ARBA00022837"/>
    </source>
</evidence>
<evidence type="ECO:0000256" key="7">
    <source>
        <dbReference type="ARBA" id="ARBA00023239"/>
    </source>
</evidence>
<keyword evidence="11" id="KW-1185">Reference proteome</keyword>
<evidence type="ECO:0000256" key="4">
    <source>
        <dbReference type="ARBA" id="ARBA00022723"/>
    </source>
</evidence>
<gene>
    <name evidence="10" type="ORF">TEA_023929</name>
</gene>
<dbReference type="AlphaFoldDB" id="A0A4S4CZL0"/>
<reference evidence="10 11" key="1">
    <citation type="journal article" date="2018" name="Proc. Natl. Acad. Sci. U.S.A.">
        <title>Draft genome sequence of Camellia sinensis var. sinensis provides insights into the evolution of the tea genome and tea quality.</title>
        <authorList>
            <person name="Wei C."/>
            <person name="Yang H."/>
            <person name="Wang S."/>
            <person name="Zhao J."/>
            <person name="Liu C."/>
            <person name="Gao L."/>
            <person name="Xia E."/>
            <person name="Lu Y."/>
            <person name="Tai Y."/>
            <person name="She G."/>
            <person name="Sun J."/>
            <person name="Cao H."/>
            <person name="Tong W."/>
            <person name="Gao Q."/>
            <person name="Li Y."/>
            <person name="Deng W."/>
            <person name="Jiang X."/>
            <person name="Wang W."/>
            <person name="Chen Q."/>
            <person name="Zhang S."/>
            <person name="Li H."/>
            <person name="Wu J."/>
            <person name="Wang P."/>
            <person name="Li P."/>
            <person name="Shi C."/>
            <person name="Zheng F."/>
            <person name="Jian J."/>
            <person name="Huang B."/>
            <person name="Shan D."/>
            <person name="Shi M."/>
            <person name="Fang C."/>
            <person name="Yue Y."/>
            <person name="Li F."/>
            <person name="Li D."/>
            <person name="Wei S."/>
            <person name="Han B."/>
            <person name="Jiang C."/>
            <person name="Yin Y."/>
            <person name="Xia T."/>
            <person name="Zhang Z."/>
            <person name="Bennetzen J.L."/>
            <person name="Zhao S."/>
            <person name="Wan X."/>
        </authorList>
    </citation>
    <scope>NUCLEOTIDE SEQUENCE [LARGE SCALE GENOMIC DNA]</scope>
    <source>
        <strain evidence="11">cv. Shuchazao</strain>
        <tissue evidence="10">Leaf</tissue>
    </source>
</reference>
<dbReference type="Pfam" id="PF00544">
    <property type="entry name" value="Pectate_lyase_4"/>
    <property type="match status" value="1"/>
</dbReference>
<dbReference type="GO" id="GO:0030570">
    <property type="term" value="F:pectate lyase activity"/>
    <property type="evidence" value="ECO:0007669"/>
    <property type="project" value="UniProtKB-EC"/>
</dbReference>
<dbReference type="EC" id="4.2.2.2" evidence="3 8"/>
<keyword evidence="4 8" id="KW-0479">Metal-binding</keyword>
<comment type="similarity">
    <text evidence="8">Belongs to the polysaccharide lyase 1 family.</text>
</comment>
<evidence type="ECO:0000313" key="11">
    <source>
        <dbReference type="Proteomes" id="UP000306102"/>
    </source>
</evidence>
<feature type="signal peptide" evidence="8">
    <location>
        <begin position="1"/>
        <end position="25"/>
    </location>
</feature>
<evidence type="ECO:0000256" key="8">
    <source>
        <dbReference type="RuleBase" id="RU361123"/>
    </source>
</evidence>
<dbReference type="InterPro" id="IPR012334">
    <property type="entry name" value="Pectin_lyas_fold"/>
</dbReference>
<dbReference type="InterPro" id="IPR011050">
    <property type="entry name" value="Pectin_lyase_fold/virulence"/>
</dbReference>
<feature type="chain" id="PRO_5020980664" description="Pectate lyase" evidence="8">
    <location>
        <begin position="26"/>
        <end position="437"/>
    </location>
</feature>
<dbReference type="Gene3D" id="2.160.20.10">
    <property type="entry name" value="Single-stranded right-handed beta-helix, Pectin lyase-like"/>
    <property type="match status" value="1"/>
</dbReference>
<organism evidence="10 11">
    <name type="scientific">Camellia sinensis var. sinensis</name>
    <name type="common">China tea</name>
    <dbReference type="NCBI Taxonomy" id="542762"/>
    <lineage>
        <taxon>Eukaryota</taxon>
        <taxon>Viridiplantae</taxon>
        <taxon>Streptophyta</taxon>
        <taxon>Embryophyta</taxon>
        <taxon>Tracheophyta</taxon>
        <taxon>Spermatophyta</taxon>
        <taxon>Magnoliopsida</taxon>
        <taxon>eudicotyledons</taxon>
        <taxon>Gunneridae</taxon>
        <taxon>Pentapetalae</taxon>
        <taxon>asterids</taxon>
        <taxon>Ericales</taxon>
        <taxon>Theaceae</taxon>
        <taxon>Camellia</taxon>
    </lineage>
</organism>
<keyword evidence="5 8" id="KW-0732">Signal</keyword>
<evidence type="ECO:0000256" key="2">
    <source>
        <dbReference type="ARBA" id="ARBA00005220"/>
    </source>
</evidence>
<evidence type="ECO:0000256" key="5">
    <source>
        <dbReference type="ARBA" id="ARBA00022729"/>
    </source>
</evidence>
<dbReference type="InterPro" id="IPR002022">
    <property type="entry name" value="Pec_lyase"/>
</dbReference>
<dbReference type="InterPro" id="IPR018082">
    <property type="entry name" value="AmbAllergen"/>
</dbReference>
<dbReference type="Proteomes" id="UP000306102">
    <property type="component" value="Unassembled WGS sequence"/>
</dbReference>
<keyword evidence="6 8" id="KW-0106">Calcium</keyword>
<accession>A0A4S4CZL0</accession>
<dbReference type="InterPro" id="IPR045032">
    <property type="entry name" value="PEL"/>
</dbReference>